<organism evidence="3 4">
    <name type="scientific">Sphingobacterium humi</name>
    <dbReference type="NCBI Taxonomy" id="1796905"/>
    <lineage>
        <taxon>Bacteria</taxon>
        <taxon>Pseudomonadati</taxon>
        <taxon>Bacteroidota</taxon>
        <taxon>Sphingobacteriia</taxon>
        <taxon>Sphingobacteriales</taxon>
        <taxon>Sphingobacteriaceae</taxon>
        <taxon>Sphingobacterium</taxon>
    </lineage>
</organism>
<dbReference type="InterPro" id="IPR052701">
    <property type="entry name" value="GAG_Ulvan_Degrading_Sulfatases"/>
</dbReference>
<dbReference type="PANTHER" id="PTHR43751:SF3">
    <property type="entry name" value="SULFATASE N-TERMINAL DOMAIN-CONTAINING PROTEIN"/>
    <property type="match status" value="1"/>
</dbReference>
<dbReference type="InterPro" id="IPR000917">
    <property type="entry name" value="Sulfatase_N"/>
</dbReference>
<dbReference type="InterPro" id="IPR011658">
    <property type="entry name" value="PA14_dom"/>
</dbReference>
<name>A0A6N8L382_9SPHI</name>
<feature type="domain" description="PA14" evidence="2">
    <location>
        <begin position="609"/>
        <end position="690"/>
    </location>
</feature>
<dbReference type="Gene3D" id="3.90.182.10">
    <property type="entry name" value="Toxin - Anthrax Protective Antigen,domain 1"/>
    <property type="match status" value="1"/>
</dbReference>
<dbReference type="GO" id="GO:0016740">
    <property type="term" value="F:transferase activity"/>
    <property type="evidence" value="ECO:0007669"/>
    <property type="project" value="UniProtKB-KW"/>
</dbReference>
<sequence length="696" mass="78366">MKIKRTNLNSLQMTRSTYVYYLTMLGLLLGNCTGALAQQHKPQKPNIIYILMDDLGIGDLGVYYQNRRKAEQNRNHPYMQTPNIDGLAVSGAQLNQGYVNAPVCVASRASLLLGASQGQTKVRDNQFDKALDSNYNLANTLKEAGYTTAAIGKWGLQGKGNVWPAHPRKIGFDYYYGYIRHSDGHEHYPKEGKYRGSKEVYDNFTNVTPGLDKCYTGDLWTARAKQWIIAYSQANPTDKPFFMYLAYDTPHAVTELPTQAYPAGAGLKGGLQWLGKPGEMINTASGEIDSWIAPEYAQATWDHDNNPSTAEQPWPNVYKRYATSVKRIDDQVGDILQLLKDLGIADNTLLIFTSDNGPSKESYLKEEYSPEFFRGYGAFDGIKRDLWEGGVRAPFLVQWPNRIKPGTVINDPMMASDWLATFLEAAGYTIPAHVDGTSLMPVLTGTGKKETSKVYVEYAQNQRTPDYADFEPARRNRLRQQMQSVRIGDHMGVRYDIQSPSDPFEIYNVVLDPQQRTNLASNPAYKALQEQMQRKVTQMRRPDKDAPRPYDSVYVAAEAVTGRKKGRLESKLYHTDESWVSSGNGLKALKTKRIKSLNSASLPYALHASYVVKGYIDVPADGTYVFNFQSNGKAVFKLHDILVIDADYAYKGEAIQEEIRLKAGLHPFRFYYRPASSNSRFSLTYSDQHGQTKEIK</sequence>
<proteinExistence type="predicted"/>
<evidence type="ECO:0000313" key="3">
    <source>
        <dbReference type="EMBL" id="MVZ62961.1"/>
    </source>
</evidence>
<gene>
    <name evidence="3" type="ORF">GQF63_13075</name>
</gene>
<dbReference type="SUPFAM" id="SSF53649">
    <property type="entry name" value="Alkaline phosphatase-like"/>
    <property type="match status" value="1"/>
</dbReference>
<accession>A0A6N8L382</accession>
<protein>
    <submittedName>
        <fullName evidence="3">Sulfatase-like hydrolase/transferase</fullName>
    </submittedName>
</protein>
<dbReference type="Pfam" id="PF00884">
    <property type="entry name" value="Sulfatase"/>
    <property type="match status" value="1"/>
</dbReference>
<dbReference type="EMBL" id="WSQA01000009">
    <property type="protein sequence ID" value="MVZ62961.1"/>
    <property type="molecule type" value="Genomic_DNA"/>
</dbReference>
<dbReference type="AlphaFoldDB" id="A0A6N8L382"/>
<evidence type="ECO:0000259" key="1">
    <source>
        <dbReference type="Pfam" id="PF00884"/>
    </source>
</evidence>
<dbReference type="OrthoDB" id="9789742at2"/>
<reference evidence="3 4" key="1">
    <citation type="submission" date="2019-12" db="EMBL/GenBank/DDBJ databases">
        <authorList>
            <person name="Dong K."/>
        </authorList>
    </citation>
    <scope>NUCLEOTIDE SEQUENCE [LARGE SCALE GENOMIC DNA]</scope>
    <source>
        <strain evidence="3 4">JCM 31225</strain>
    </source>
</reference>
<dbReference type="RefSeq" id="WP_160369682.1">
    <property type="nucleotide sequence ID" value="NZ_WSQA01000009.1"/>
</dbReference>
<dbReference type="PANTHER" id="PTHR43751">
    <property type="entry name" value="SULFATASE"/>
    <property type="match status" value="1"/>
</dbReference>
<dbReference type="InterPro" id="IPR017850">
    <property type="entry name" value="Alkaline_phosphatase_core_sf"/>
</dbReference>
<keyword evidence="3" id="KW-0808">Transferase</keyword>
<feature type="domain" description="Sulfatase N-terminal" evidence="1">
    <location>
        <begin position="45"/>
        <end position="428"/>
    </location>
</feature>
<dbReference type="Proteomes" id="UP000435036">
    <property type="component" value="Unassembled WGS sequence"/>
</dbReference>
<comment type="caution">
    <text evidence="3">The sequence shown here is derived from an EMBL/GenBank/DDBJ whole genome shotgun (WGS) entry which is preliminary data.</text>
</comment>
<dbReference type="Pfam" id="PF07691">
    <property type="entry name" value="PA14"/>
    <property type="match status" value="1"/>
</dbReference>
<dbReference type="Gene3D" id="3.40.720.10">
    <property type="entry name" value="Alkaline Phosphatase, subunit A"/>
    <property type="match status" value="1"/>
</dbReference>
<evidence type="ECO:0000313" key="4">
    <source>
        <dbReference type="Proteomes" id="UP000435036"/>
    </source>
</evidence>
<dbReference type="GO" id="GO:0016787">
    <property type="term" value="F:hydrolase activity"/>
    <property type="evidence" value="ECO:0007669"/>
    <property type="project" value="UniProtKB-KW"/>
</dbReference>
<evidence type="ECO:0000259" key="2">
    <source>
        <dbReference type="Pfam" id="PF07691"/>
    </source>
</evidence>
<keyword evidence="4" id="KW-1185">Reference proteome</keyword>
<keyword evidence="3" id="KW-0378">Hydrolase</keyword>